<dbReference type="Pfam" id="PF04389">
    <property type="entry name" value="Peptidase_M28"/>
    <property type="match status" value="1"/>
</dbReference>
<dbReference type="AlphaFoldDB" id="A0A3N1P926"/>
<evidence type="ECO:0000259" key="1">
    <source>
        <dbReference type="Pfam" id="PF04389"/>
    </source>
</evidence>
<dbReference type="InterPro" id="IPR045175">
    <property type="entry name" value="M28_fam"/>
</dbReference>
<reference evidence="2 3" key="1">
    <citation type="submission" date="2018-11" db="EMBL/GenBank/DDBJ databases">
        <title>Genomic Encyclopedia of Type Strains, Phase IV (KMG-IV): sequencing the most valuable type-strain genomes for metagenomic binning, comparative biology and taxonomic classification.</title>
        <authorList>
            <person name="Goeker M."/>
        </authorList>
    </citation>
    <scope>NUCLEOTIDE SEQUENCE [LARGE SCALE GENOMIC DNA]</scope>
    <source>
        <strain evidence="2 3">DSM 21945</strain>
    </source>
</reference>
<organism evidence="2 3">
    <name type="scientific">Gallaecimonas pentaromativorans</name>
    <dbReference type="NCBI Taxonomy" id="584787"/>
    <lineage>
        <taxon>Bacteria</taxon>
        <taxon>Pseudomonadati</taxon>
        <taxon>Pseudomonadota</taxon>
        <taxon>Gammaproteobacteria</taxon>
        <taxon>Enterobacterales</taxon>
        <taxon>Gallaecimonadaceae</taxon>
        <taxon>Gallaecimonas</taxon>
    </lineage>
</organism>
<protein>
    <submittedName>
        <fullName evidence="2">Peptidase M28-like protein</fullName>
    </submittedName>
</protein>
<dbReference type="STRING" id="584787.GCA_001247655_03900"/>
<sequence>MAGRRPGTPGHQLAQQYIIAGFLRQGFWVKRQAIAEGEHNIIAWRGQPKLWVLAHYDHLGPGYPGADDNASGVAVLLALARALPARDIALIATDSEERGLFGAKALLAAPPLTLPKLVINLDMVGRGPVLFGAGTKDNPMLAPLVAAVAATAPLCFKPGHDRRQQQQGSSLYTDWRQASDHAPFRQAHIPYLYLGNDTHSDWHNRTDTADRLNPVFLAGAAQTTLMLINLLDDNTLASWQGD</sequence>
<dbReference type="Proteomes" id="UP000268033">
    <property type="component" value="Unassembled WGS sequence"/>
</dbReference>
<proteinExistence type="predicted"/>
<dbReference type="GO" id="GO:0006508">
    <property type="term" value="P:proteolysis"/>
    <property type="evidence" value="ECO:0007669"/>
    <property type="project" value="InterPro"/>
</dbReference>
<dbReference type="InterPro" id="IPR007484">
    <property type="entry name" value="Peptidase_M28"/>
</dbReference>
<gene>
    <name evidence="2" type="ORF">EDC28_106305</name>
</gene>
<accession>A0A3N1P926</accession>
<dbReference type="Gene3D" id="3.40.630.10">
    <property type="entry name" value="Zn peptidases"/>
    <property type="match status" value="1"/>
</dbReference>
<evidence type="ECO:0000313" key="2">
    <source>
        <dbReference type="EMBL" id="ROQ25055.1"/>
    </source>
</evidence>
<comment type="caution">
    <text evidence="2">The sequence shown here is derived from an EMBL/GenBank/DDBJ whole genome shotgun (WGS) entry which is preliminary data.</text>
</comment>
<evidence type="ECO:0000313" key="3">
    <source>
        <dbReference type="Proteomes" id="UP000268033"/>
    </source>
</evidence>
<dbReference type="PANTHER" id="PTHR12147:SF26">
    <property type="entry name" value="PEPTIDASE M28 DOMAIN-CONTAINING PROTEIN"/>
    <property type="match status" value="1"/>
</dbReference>
<keyword evidence="3" id="KW-1185">Reference proteome</keyword>
<dbReference type="PANTHER" id="PTHR12147">
    <property type="entry name" value="METALLOPEPTIDASE M28 FAMILY MEMBER"/>
    <property type="match status" value="1"/>
</dbReference>
<dbReference type="EMBL" id="RJUL01000006">
    <property type="protein sequence ID" value="ROQ25055.1"/>
    <property type="molecule type" value="Genomic_DNA"/>
</dbReference>
<name>A0A3N1P926_9GAMM</name>
<feature type="domain" description="Peptidase M28" evidence="1">
    <location>
        <begin position="49"/>
        <end position="226"/>
    </location>
</feature>
<dbReference type="GO" id="GO:0008235">
    <property type="term" value="F:metalloexopeptidase activity"/>
    <property type="evidence" value="ECO:0007669"/>
    <property type="project" value="InterPro"/>
</dbReference>
<dbReference type="SUPFAM" id="SSF53187">
    <property type="entry name" value="Zn-dependent exopeptidases"/>
    <property type="match status" value="1"/>
</dbReference>